<dbReference type="STRING" id="159449.B4N89_04140"/>
<evidence type="ECO:0000313" key="2">
    <source>
        <dbReference type="EMBL" id="OPC80243.1"/>
    </source>
</evidence>
<dbReference type="PANTHER" id="PTHR46401:SF2">
    <property type="entry name" value="GLYCOSYLTRANSFERASE WBBK-RELATED"/>
    <property type="match status" value="1"/>
</dbReference>
<dbReference type="EMBL" id="MWQN01000001">
    <property type="protein sequence ID" value="OPC80243.1"/>
    <property type="molecule type" value="Genomic_DNA"/>
</dbReference>
<gene>
    <name evidence="2" type="ORF">B4N89_04140</name>
</gene>
<dbReference type="Gene3D" id="3.40.50.2000">
    <property type="entry name" value="Glycogen Phosphorylase B"/>
    <property type="match status" value="2"/>
</dbReference>
<proteinExistence type="predicted"/>
<dbReference type="SUPFAM" id="SSF53756">
    <property type="entry name" value="UDP-Glycosyltransferase/glycogen phosphorylase"/>
    <property type="match status" value="1"/>
</dbReference>
<accession>A0A1T3NTM8</accession>
<dbReference type="OrthoDB" id="9765330at2"/>
<evidence type="ECO:0000256" key="1">
    <source>
        <dbReference type="ARBA" id="ARBA00022679"/>
    </source>
</evidence>
<organism evidence="2 3">
    <name type="scientific">Embleya scabrispora</name>
    <dbReference type="NCBI Taxonomy" id="159449"/>
    <lineage>
        <taxon>Bacteria</taxon>
        <taxon>Bacillati</taxon>
        <taxon>Actinomycetota</taxon>
        <taxon>Actinomycetes</taxon>
        <taxon>Kitasatosporales</taxon>
        <taxon>Streptomycetaceae</taxon>
        <taxon>Embleya</taxon>
    </lineage>
</organism>
<dbReference type="CDD" id="cd03801">
    <property type="entry name" value="GT4_PimA-like"/>
    <property type="match status" value="1"/>
</dbReference>
<comment type="caution">
    <text evidence="2">The sequence shown here is derived from an EMBL/GenBank/DDBJ whole genome shotgun (WGS) entry which is preliminary data.</text>
</comment>
<dbReference type="GO" id="GO:0016757">
    <property type="term" value="F:glycosyltransferase activity"/>
    <property type="evidence" value="ECO:0007669"/>
    <property type="project" value="TreeGrafter"/>
</dbReference>
<name>A0A1T3NTM8_9ACTN</name>
<dbReference type="RefSeq" id="WP_078974504.1">
    <property type="nucleotide sequence ID" value="NZ_MWQN01000001.1"/>
</dbReference>
<dbReference type="Pfam" id="PF13692">
    <property type="entry name" value="Glyco_trans_1_4"/>
    <property type="match status" value="1"/>
</dbReference>
<reference evidence="2 3" key="1">
    <citation type="submission" date="2017-03" db="EMBL/GenBank/DDBJ databases">
        <title>Draft genome sequence of Streptomyces scabrisporus NF3, endophyte isolated from Amphipterygium adstringens.</title>
        <authorList>
            <person name="Vazquez M."/>
            <person name="Ceapa C.D."/>
            <person name="Rodriguez Luna D."/>
            <person name="Sanchez Esquivel S."/>
        </authorList>
    </citation>
    <scope>NUCLEOTIDE SEQUENCE [LARGE SCALE GENOMIC DNA]</scope>
    <source>
        <strain evidence="2 3">NF3</strain>
    </source>
</reference>
<dbReference type="AlphaFoldDB" id="A0A1T3NTM8"/>
<dbReference type="PANTHER" id="PTHR46401">
    <property type="entry name" value="GLYCOSYLTRANSFERASE WBBK-RELATED"/>
    <property type="match status" value="1"/>
</dbReference>
<dbReference type="GO" id="GO:0009103">
    <property type="term" value="P:lipopolysaccharide biosynthetic process"/>
    <property type="evidence" value="ECO:0007669"/>
    <property type="project" value="TreeGrafter"/>
</dbReference>
<protein>
    <recommendedName>
        <fullName evidence="4">Glycosyl transferase</fullName>
    </recommendedName>
</protein>
<keyword evidence="1" id="KW-0808">Transferase</keyword>
<dbReference type="Proteomes" id="UP000190037">
    <property type="component" value="Unassembled WGS sequence"/>
</dbReference>
<sequence length="359" mass="37571">MNRPTGLTLLHVGAFSGSVPGLCRALAAHTEVAAHDLMPLARAPGLAAARLRAVHEARLAGPGTPWTKTGAWAAALDRRVRSRGLLAPGRPVLIVQTLPALTPPPGVRYGVYTDRVGLEGAAVGGTHRSRYSDGWLARERRLLLGAHRVFVMGPSTADVLVREYGLAADRVHVVGSGTNAEPVPEADPGPGGADPPRLLFVGTQWELKGGPLLLAAFARLHARDPRHRLTLVGSGPAGELPVGVTALGRVPHSAMDAVYAAADAVVVPTHMEAFGIALIEGLIRGLPCVASTVGNQPWIIGDAGLTVPPGNEDALVVALRQLSADYPSFRKRAVVRGEELRATMTWPAVAAHILAELRG</sequence>
<evidence type="ECO:0000313" key="3">
    <source>
        <dbReference type="Proteomes" id="UP000190037"/>
    </source>
</evidence>
<keyword evidence="3" id="KW-1185">Reference proteome</keyword>
<evidence type="ECO:0008006" key="4">
    <source>
        <dbReference type="Google" id="ProtNLM"/>
    </source>
</evidence>